<feature type="transmembrane region" description="Helical" evidence="2">
    <location>
        <begin position="116"/>
        <end position="138"/>
    </location>
</feature>
<dbReference type="AlphaFoldDB" id="A0A1Q9CKG4"/>
<organism evidence="3 4">
    <name type="scientific">Symbiodinium microadriaticum</name>
    <name type="common">Dinoflagellate</name>
    <name type="synonym">Zooxanthella microadriatica</name>
    <dbReference type="NCBI Taxonomy" id="2951"/>
    <lineage>
        <taxon>Eukaryota</taxon>
        <taxon>Sar</taxon>
        <taxon>Alveolata</taxon>
        <taxon>Dinophyceae</taxon>
        <taxon>Suessiales</taxon>
        <taxon>Symbiodiniaceae</taxon>
        <taxon>Symbiodinium</taxon>
    </lineage>
</organism>
<sequence length="662" mass="70401">MADAVPDDVADTAQVVTSKTMKKLQNCCPGLRKRSQYFDQWLSSRWSLSQSVCLLTVFVLSCSGKFVLGEVVYTESINYFSYQVVTNAASLLSSLTVSFTIEGCHAYQKIFSGKALWRFTGVSFLFTCASALVALSRWAGTSNVQIVTVGYLYLPFSVIMSYYVFSRNYGKLEWLTLGMMTMAVLTFVMLREQYRDMEEGEGEGDGHPLDRLKKSFTPAGFSLLVCAVILSATGSIFAERIYKHKSRGLTWWQGRFYIMKVHIDVTALFLSLILWGISHVLIDSTAGALQLVAALAATRRTRIVTVVGLLTADQVADLNDVTTAANLVQEGIVASASAEVVQNFSLLAGGGVGGGSTLPSGAQTPASTTVATKSMPDIGMMTAQSAPKKPPAPVPAESHRRFARRGYGGTFDAGCSNGAHAFGAAHSFATDDRRPYTGGLPEAKEIKAALDVQNAAMAAAPSAASTRAATAPQPEPTTGRTTIHPGLGDDGGGGHLPGRSGGCGAPRRRRDRRPLLHQCPTFACGGTGARPDDFGQRVPGSGVAGIPAPVPTPEVAESLGCSTTIHTTKKKSRPVLVGVPTCAVVTSPMNDAISAGERSAFAKPKVNCCRDACAHNLSMAAFSPRPVWTRFRSACTWIPSESSESSWMQAPTAATKMSFNPL</sequence>
<feature type="compositionally biased region" description="Low complexity" evidence="1">
    <location>
        <begin position="461"/>
        <end position="472"/>
    </location>
</feature>
<feature type="transmembrane region" description="Helical" evidence="2">
    <location>
        <begin position="219"/>
        <end position="242"/>
    </location>
</feature>
<feature type="transmembrane region" description="Helical" evidence="2">
    <location>
        <begin position="144"/>
        <end position="165"/>
    </location>
</feature>
<keyword evidence="2" id="KW-0812">Transmembrane</keyword>
<dbReference type="EMBL" id="LSRX01001121">
    <property type="protein sequence ID" value="OLP83357.1"/>
    <property type="molecule type" value="Genomic_DNA"/>
</dbReference>
<keyword evidence="4" id="KW-1185">Reference proteome</keyword>
<protein>
    <submittedName>
        <fullName evidence="3">Uncharacterized protein</fullName>
    </submittedName>
</protein>
<feature type="transmembrane region" description="Helical" evidence="2">
    <location>
        <begin position="172"/>
        <end position="190"/>
    </location>
</feature>
<keyword evidence="2" id="KW-0472">Membrane</keyword>
<gene>
    <name evidence="3" type="ORF">AK812_SmicGene35877</name>
</gene>
<dbReference type="OrthoDB" id="415777at2759"/>
<evidence type="ECO:0000313" key="3">
    <source>
        <dbReference type="EMBL" id="OLP83357.1"/>
    </source>
</evidence>
<accession>A0A1Q9CKG4</accession>
<feature type="compositionally biased region" description="Gly residues" evidence="1">
    <location>
        <begin position="488"/>
        <end position="504"/>
    </location>
</feature>
<dbReference type="Proteomes" id="UP000186817">
    <property type="component" value="Unassembled WGS sequence"/>
</dbReference>
<name>A0A1Q9CKG4_SYMMI</name>
<evidence type="ECO:0000256" key="2">
    <source>
        <dbReference type="SAM" id="Phobius"/>
    </source>
</evidence>
<feature type="transmembrane region" description="Helical" evidence="2">
    <location>
        <begin position="263"/>
        <end position="282"/>
    </location>
</feature>
<feature type="region of interest" description="Disordered" evidence="1">
    <location>
        <begin position="461"/>
        <end position="512"/>
    </location>
</feature>
<comment type="caution">
    <text evidence="3">The sequence shown here is derived from an EMBL/GenBank/DDBJ whole genome shotgun (WGS) entry which is preliminary data.</text>
</comment>
<evidence type="ECO:0000313" key="4">
    <source>
        <dbReference type="Proteomes" id="UP000186817"/>
    </source>
</evidence>
<proteinExistence type="predicted"/>
<reference evidence="3 4" key="1">
    <citation type="submission" date="2016-02" db="EMBL/GenBank/DDBJ databases">
        <title>Genome analysis of coral dinoflagellate symbionts highlights evolutionary adaptations to a symbiotic lifestyle.</title>
        <authorList>
            <person name="Aranda M."/>
            <person name="Li Y."/>
            <person name="Liew Y.J."/>
            <person name="Baumgarten S."/>
            <person name="Simakov O."/>
            <person name="Wilson M."/>
            <person name="Piel J."/>
            <person name="Ashoor H."/>
            <person name="Bougouffa S."/>
            <person name="Bajic V.B."/>
            <person name="Ryu T."/>
            <person name="Ravasi T."/>
            <person name="Bayer T."/>
            <person name="Micklem G."/>
            <person name="Kim H."/>
            <person name="Bhak J."/>
            <person name="Lajeunesse T.C."/>
            <person name="Voolstra C.R."/>
        </authorList>
    </citation>
    <scope>NUCLEOTIDE SEQUENCE [LARGE SCALE GENOMIC DNA]</scope>
    <source>
        <strain evidence="3 4">CCMP2467</strain>
    </source>
</reference>
<keyword evidence="2" id="KW-1133">Transmembrane helix</keyword>
<evidence type="ECO:0000256" key="1">
    <source>
        <dbReference type="SAM" id="MobiDB-lite"/>
    </source>
</evidence>